<evidence type="ECO:0000256" key="5">
    <source>
        <dbReference type="HAMAP-Rule" id="MF_01609"/>
    </source>
</evidence>
<evidence type="ECO:0000313" key="7">
    <source>
        <dbReference type="Proteomes" id="UP001595645"/>
    </source>
</evidence>
<protein>
    <recommendedName>
        <fullName evidence="5">Putative glutamate--cysteine ligase 2</fullName>
        <ecNumber evidence="5">6.3.2.2</ecNumber>
    </recommendedName>
    <alternativeName>
        <fullName evidence="5">Gamma-glutamylcysteine synthetase 2</fullName>
        <shortName evidence="5">GCS 2</shortName>
        <shortName evidence="5">Gamma-GCS 2</shortName>
    </alternativeName>
</protein>
<dbReference type="Pfam" id="PF04107">
    <property type="entry name" value="GCS2"/>
    <property type="match status" value="1"/>
</dbReference>
<keyword evidence="1 5" id="KW-0436">Ligase</keyword>
<comment type="caution">
    <text evidence="6">The sequence shown here is derived from an EMBL/GenBank/DDBJ whole genome shotgun (WGS) entry which is preliminary data.</text>
</comment>
<gene>
    <name evidence="6" type="ORF">ACFOSH_38945</name>
</gene>
<dbReference type="Gene3D" id="3.30.590.20">
    <property type="match status" value="1"/>
</dbReference>
<dbReference type="PANTHER" id="PTHR36510:SF1">
    <property type="entry name" value="GLUTAMATE--CYSTEINE LIGASE 2-RELATED"/>
    <property type="match status" value="1"/>
</dbReference>
<dbReference type="InterPro" id="IPR011793">
    <property type="entry name" value="YbdK"/>
</dbReference>
<evidence type="ECO:0000256" key="4">
    <source>
        <dbReference type="ARBA" id="ARBA00048819"/>
    </source>
</evidence>
<evidence type="ECO:0000256" key="1">
    <source>
        <dbReference type="ARBA" id="ARBA00022598"/>
    </source>
</evidence>
<dbReference type="Proteomes" id="UP001595645">
    <property type="component" value="Unassembled WGS sequence"/>
</dbReference>
<dbReference type="EC" id="6.3.2.2" evidence="5"/>
<evidence type="ECO:0000313" key="6">
    <source>
        <dbReference type="EMBL" id="MFC3455449.1"/>
    </source>
</evidence>
<dbReference type="PANTHER" id="PTHR36510">
    <property type="entry name" value="GLUTAMATE--CYSTEINE LIGASE 2-RELATED"/>
    <property type="match status" value="1"/>
</dbReference>
<dbReference type="RefSeq" id="WP_378245898.1">
    <property type="nucleotide sequence ID" value="NZ_JBHRWK010000092.1"/>
</dbReference>
<dbReference type="HAMAP" id="MF_01609">
    <property type="entry name" value="Glu_cys_ligase_2"/>
    <property type="match status" value="1"/>
</dbReference>
<evidence type="ECO:0000256" key="2">
    <source>
        <dbReference type="ARBA" id="ARBA00022741"/>
    </source>
</evidence>
<dbReference type="InterPro" id="IPR050141">
    <property type="entry name" value="GCL_type2/YbdK_subfam"/>
</dbReference>
<evidence type="ECO:0000256" key="3">
    <source>
        <dbReference type="ARBA" id="ARBA00022840"/>
    </source>
</evidence>
<comment type="catalytic activity">
    <reaction evidence="4 5">
        <text>L-cysteine + L-glutamate + ATP = gamma-L-glutamyl-L-cysteine + ADP + phosphate + H(+)</text>
        <dbReference type="Rhea" id="RHEA:13285"/>
        <dbReference type="ChEBI" id="CHEBI:15378"/>
        <dbReference type="ChEBI" id="CHEBI:29985"/>
        <dbReference type="ChEBI" id="CHEBI:30616"/>
        <dbReference type="ChEBI" id="CHEBI:35235"/>
        <dbReference type="ChEBI" id="CHEBI:43474"/>
        <dbReference type="ChEBI" id="CHEBI:58173"/>
        <dbReference type="ChEBI" id="CHEBI:456216"/>
        <dbReference type="EC" id="6.3.2.2"/>
    </reaction>
</comment>
<dbReference type="GO" id="GO:0016874">
    <property type="term" value="F:ligase activity"/>
    <property type="evidence" value="ECO:0007669"/>
    <property type="project" value="UniProtKB-KW"/>
</dbReference>
<dbReference type="EMBL" id="JBHRWK010000092">
    <property type="protein sequence ID" value="MFC3455449.1"/>
    <property type="molecule type" value="Genomic_DNA"/>
</dbReference>
<dbReference type="InterPro" id="IPR006336">
    <property type="entry name" value="GCS2"/>
</dbReference>
<keyword evidence="3 5" id="KW-0067">ATP-binding</keyword>
<sequence length="347" mass="36889">MTAGIEIEEEFLLVDPRTGVSCPRAEAVIARQRICCPLPDGAAVHREPRPSRIESVSGICGTADELYEHLTAGRRAIAEAAAGEDCAIIASGTPLRHAGVAKACETCGCHVHVGVPDRETAIAVVNQLAEWLPILLALSANSPFDRGLDTGYESWRTMEQSRFPCSGLPPRFTDAADYDRQVDRLMDCGVLADGNQTFWLARPSSHRPAVEVRAADTASTVDEAVLQGLLTRALVITALDDLDHGVAATPLDPQVAAAAVWSAARYGLAGPAVDPVAGKPVPAADRMAALMGLVRPALEDTGDSDLVRTLLDRLEREGTGAERQRRAATDGDVAVLRMLTEETVPHP</sequence>
<proteinExistence type="inferred from homology"/>
<dbReference type="InterPro" id="IPR014746">
    <property type="entry name" value="Gln_synth/guanido_kin_cat_dom"/>
</dbReference>
<keyword evidence="2 5" id="KW-0547">Nucleotide-binding</keyword>
<comment type="function">
    <text evidence="5">ATP-dependent carboxylate-amine ligase which exhibits weak glutamate--cysteine ligase activity.</text>
</comment>
<dbReference type="SUPFAM" id="SSF55931">
    <property type="entry name" value="Glutamine synthetase/guanido kinase"/>
    <property type="match status" value="1"/>
</dbReference>
<accession>A0ABV7P8P5</accession>
<keyword evidence="7" id="KW-1185">Reference proteome</keyword>
<name>A0ABV7P8P5_9PSEU</name>
<comment type="similarity">
    <text evidence="5">Belongs to the glutamate--cysteine ligase type 2 family. YbdK subfamily.</text>
</comment>
<organism evidence="6 7">
    <name type="scientific">Amycolatopsis speibonae</name>
    <dbReference type="NCBI Taxonomy" id="1450224"/>
    <lineage>
        <taxon>Bacteria</taxon>
        <taxon>Bacillati</taxon>
        <taxon>Actinomycetota</taxon>
        <taxon>Actinomycetes</taxon>
        <taxon>Pseudonocardiales</taxon>
        <taxon>Pseudonocardiaceae</taxon>
        <taxon>Amycolatopsis</taxon>
    </lineage>
</organism>
<reference evidence="7" key="1">
    <citation type="journal article" date="2019" name="Int. J. Syst. Evol. Microbiol.">
        <title>The Global Catalogue of Microorganisms (GCM) 10K type strain sequencing project: providing services to taxonomists for standard genome sequencing and annotation.</title>
        <authorList>
            <consortium name="The Broad Institute Genomics Platform"/>
            <consortium name="The Broad Institute Genome Sequencing Center for Infectious Disease"/>
            <person name="Wu L."/>
            <person name="Ma J."/>
        </authorList>
    </citation>
    <scope>NUCLEOTIDE SEQUENCE [LARGE SCALE GENOMIC DNA]</scope>
    <source>
        <strain evidence="7">CGMCC 4.7676</strain>
    </source>
</reference>